<accession>A0ABX7YVM6</accession>
<evidence type="ECO:0000259" key="5">
    <source>
        <dbReference type="PROSITE" id="PS51192"/>
    </source>
</evidence>
<reference evidence="7 8" key="1">
    <citation type="submission" date="2021-04" db="EMBL/GenBank/DDBJ databases">
        <title>Novel species identification of genus Shewanella.</title>
        <authorList>
            <person name="Liu G."/>
        </authorList>
    </citation>
    <scope>NUCLEOTIDE SEQUENCE [LARGE SCALE GENOMIC DNA]</scope>
    <source>
        <strain evidence="7 8">FJAT-54481</strain>
    </source>
</reference>
<dbReference type="InterPro" id="IPR049614">
    <property type="entry name" value="HrpB_DEXH"/>
</dbReference>
<dbReference type="InterPro" id="IPR014001">
    <property type="entry name" value="Helicase_ATP-bd"/>
</dbReference>
<keyword evidence="4" id="KW-0067">ATP-binding</keyword>
<dbReference type="CDD" id="cd17990">
    <property type="entry name" value="DEXHc_HrpB"/>
    <property type="match status" value="1"/>
</dbReference>
<keyword evidence="1" id="KW-0547">Nucleotide-binding</keyword>
<dbReference type="SMART" id="SM00490">
    <property type="entry name" value="HELICc"/>
    <property type="match status" value="1"/>
</dbReference>
<evidence type="ECO:0000256" key="1">
    <source>
        <dbReference type="ARBA" id="ARBA00022741"/>
    </source>
</evidence>
<dbReference type="Pfam" id="PF00270">
    <property type="entry name" value="DEAD"/>
    <property type="match status" value="1"/>
</dbReference>
<keyword evidence="8" id="KW-1185">Reference proteome</keyword>
<protein>
    <submittedName>
        <fullName evidence="7">ATP-dependent helicase HrpB</fullName>
    </submittedName>
</protein>
<dbReference type="SMART" id="SM00487">
    <property type="entry name" value="DEXDc"/>
    <property type="match status" value="1"/>
</dbReference>
<evidence type="ECO:0000313" key="8">
    <source>
        <dbReference type="Proteomes" id="UP000679575"/>
    </source>
</evidence>
<dbReference type="InterPro" id="IPR056329">
    <property type="entry name" value="CON_HrpB"/>
</dbReference>
<dbReference type="Pfam" id="PF00271">
    <property type="entry name" value="Helicase_C"/>
    <property type="match status" value="1"/>
</dbReference>
<dbReference type="Pfam" id="PF24473">
    <property type="entry name" value="CON_HrpB"/>
    <property type="match status" value="1"/>
</dbReference>
<keyword evidence="2" id="KW-0378">Hydrolase</keyword>
<dbReference type="InterPro" id="IPR010225">
    <property type="entry name" value="HrpB"/>
</dbReference>
<dbReference type="InterPro" id="IPR027417">
    <property type="entry name" value="P-loop_NTPase"/>
</dbReference>
<dbReference type="InterPro" id="IPR011545">
    <property type="entry name" value="DEAD/DEAH_box_helicase_dom"/>
</dbReference>
<keyword evidence="3 7" id="KW-0347">Helicase</keyword>
<dbReference type="PROSITE" id="PS51194">
    <property type="entry name" value="HELICASE_CTER"/>
    <property type="match status" value="1"/>
</dbReference>
<dbReference type="Gene3D" id="1.20.120.1080">
    <property type="match status" value="1"/>
</dbReference>
<dbReference type="Gene3D" id="3.40.50.300">
    <property type="entry name" value="P-loop containing nucleotide triphosphate hydrolases"/>
    <property type="match status" value="2"/>
</dbReference>
<dbReference type="EMBL" id="CP073587">
    <property type="protein sequence ID" value="QUN06548.1"/>
    <property type="molecule type" value="Genomic_DNA"/>
</dbReference>
<dbReference type="RefSeq" id="WP_212595562.1">
    <property type="nucleotide sequence ID" value="NZ_CP073587.1"/>
</dbReference>
<dbReference type="PANTHER" id="PTHR43519:SF1">
    <property type="entry name" value="ATP-DEPENDENT RNA HELICASE HRPB"/>
    <property type="match status" value="1"/>
</dbReference>
<dbReference type="PIRSF" id="PIRSF005496">
    <property type="entry name" value="ATP_hel_hrpB"/>
    <property type="match status" value="1"/>
</dbReference>
<sequence length="845" mass="92895">MDALPIQSLLPQVRQALISSNQLIIEAPTGAGKSTALPFAMLDWPEINGRILMLEPRRVAARSIAAYLARNRQQSLGQDIGFRVRGDTRVGSNTKLEIITEGILTRMIQQDPTLEGVAVVIFDEIHERHLTTDLGLALALEVQASLRDDLKIVAMSATLQGLDFTKLMPQAMHLCSDGRSFPVSISYSAPPTNLRDSNTMPSWLSHMGKVILAMFNDAATLGVSEPQQRGSLLAFLPGRAEILKLQDYLASRLPQDVTLHPLYGELPAELQDAAIAPPTRGQRKLVLSTNVAESSLTIEGITMVVDSGYRRQASFNPRTGVTRLGLKRISQASAQQRAGRAGRLSAGFCLRLWPQEEQGRLAAADDPEILSGDLLPVVLEAANWGVKSLAELPLLTQPNPGNEAVAWELLAALELVDETHKLTAHGRAAYQFGASPRLAHMMVKAQLMTRGSDDQQLLGLACLLAALLAGRASGGPGCDVLDKLPSLLRGPDNHQVKQWLTRCQLRESPAHYLKAANNYDVALLLALAYPDRIARARGQAGFLLANGTGVTVDSQDALASAEWLVVADFQEQEGRSSGRAYLAAMLPPALLTTELAFLCHWQEEAGWDDAKARFSAERQLRLGKLILKREALPKVDKQLKRQALLTVIRQRGLNLLNLDDRVRQLQFRLTLAQSEDPTLFPDCSDSALLDSLDAWLGPYLDDISQLKQLAELDIYGLLLNRLSWAARQQLEEWLPGHWPMATGTHAPIRYDDSGRALLSVRLQEALGMSDSPKLLKGKLSVTMELLSPAQRPLALTADLASFWRGPYEEVKKEMRGRYPKHLWPDDPANTLPTKYTKKRMGTMSS</sequence>
<dbReference type="SUPFAM" id="SSF52540">
    <property type="entry name" value="P-loop containing nucleoside triphosphate hydrolases"/>
    <property type="match status" value="1"/>
</dbReference>
<dbReference type="InterPro" id="IPR001650">
    <property type="entry name" value="Helicase_C-like"/>
</dbReference>
<feature type="domain" description="Helicase C-terminal" evidence="6">
    <location>
        <begin position="206"/>
        <end position="385"/>
    </location>
</feature>
<dbReference type="PROSITE" id="PS51192">
    <property type="entry name" value="HELICASE_ATP_BIND_1"/>
    <property type="match status" value="1"/>
</dbReference>
<organism evidence="7 8">
    <name type="scientific">Shewanella yunxiaonensis</name>
    <dbReference type="NCBI Taxonomy" id="2829809"/>
    <lineage>
        <taxon>Bacteria</taxon>
        <taxon>Pseudomonadati</taxon>
        <taxon>Pseudomonadota</taxon>
        <taxon>Gammaproteobacteria</taxon>
        <taxon>Alteromonadales</taxon>
        <taxon>Shewanellaceae</taxon>
        <taxon>Shewanella</taxon>
    </lineage>
</organism>
<dbReference type="NCBIfam" id="TIGR01970">
    <property type="entry name" value="DEAH_box_HrpB"/>
    <property type="match status" value="1"/>
</dbReference>
<name>A0ABX7YVM6_9GAMM</name>
<dbReference type="Proteomes" id="UP000679575">
    <property type="component" value="Chromosome"/>
</dbReference>
<dbReference type="InterPro" id="IPR007502">
    <property type="entry name" value="Helicase-assoc_dom"/>
</dbReference>
<evidence type="ECO:0000313" key="7">
    <source>
        <dbReference type="EMBL" id="QUN06548.1"/>
    </source>
</evidence>
<proteinExistence type="predicted"/>
<dbReference type="InterPro" id="IPR002464">
    <property type="entry name" value="DNA/RNA_helicase_DEAH_CS"/>
</dbReference>
<dbReference type="Pfam" id="PF08482">
    <property type="entry name" value="HrpB_C"/>
    <property type="match status" value="1"/>
</dbReference>
<gene>
    <name evidence="7" type="primary">hrpB</name>
    <name evidence="7" type="ORF">KDN34_03565</name>
</gene>
<dbReference type="PANTHER" id="PTHR43519">
    <property type="entry name" value="ATP-DEPENDENT RNA HELICASE HRPB"/>
    <property type="match status" value="1"/>
</dbReference>
<dbReference type="SMART" id="SM00847">
    <property type="entry name" value="HA2"/>
    <property type="match status" value="1"/>
</dbReference>
<dbReference type="GO" id="GO:0004386">
    <property type="term" value="F:helicase activity"/>
    <property type="evidence" value="ECO:0007669"/>
    <property type="project" value="UniProtKB-KW"/>
</dbReference>
<dbReference type="CDD" id="cd18791">
    <property type="entry name" value="SF2_C_RHA"/>
    <property type="match status" value="1"/>
</dbReference>
<evidence type="ECO:0000256" key="3">
    <source>
        <dbReference type="ARBA" id="ARBA00022806"/>
    </source>
</evidence>
<dbReference type="PROSITE" id="PS00690">
    <property type="entry name" value="DEAH_ATP_HELICASE"/>
    <property type="match status" value="1"/>
</dbReference>
<dbReference type="InterPro" id="IPR013689">
    <property type="entry name" value="RNA_helicase_ATP-dep_HrpB_C"/>
</dbReference>
<evidence type="ECO:0000256" key="2">
    <source>
        <dbReference type="ARBA" id="ARBA00022801"/>
    </source>
</evidence>
<evidence type="ECO:0000256" key="4">
    <source>
        <dbReference type="ARBA" id="ARBA00022840"/>
    </source>
</evidence>
<feature type="domain" description="Helicase ATP-binding" evidence="5">
    <location>
        <begin position="14"/>
        <end position="177"/>
    </location>
</feature>
<evidence type="ECO:0000259" key="6">
    <source>
        <dbReference type="PROSITE" id="PS51194"/>
    </source>
</evidence>